<evidence type="ECO:0000256" key="10">
    <source>
        <dbReference type="PROSITE-ProRule" id="PRU10141"/>
    </source>
</evidence>
<feature type="binding site" evidence="10">
    <location>
        <position position="116"/>
    </location>
    <ligand>
        <name>ATP</name>
        <dbReference type="ChEBI" id="CHEBI:30616"/>
    </ligand>
</feature>
<dbReference type="PROSITE" id="PS00109">
    <property type="entry name" value="PROTEIN_KINASE_TYR"/>
    <property type="match status" value="1"/>
</dbReference>
<evidence type="ECO:0000259" key="12">
    <source>
        <dbReference type="PROSITE" id="PS50011"/>
    </source>
</evidence>
<dbReference type="PRINTS" id="PR00109">
    <property type="entry name" value="TYRKINASE"/>
</dbReference>
<feature type="region of interest" description="Disordered" evidence="11">
    <location>
        <begin position="406"/>
        <end position="426"/>
    </location>
</feature>
<dbReference type="InterPro" id="IPR000436">
    <property type="entry name" value="Sushi_SCR_CCP_dom"/>
</dbReference>
<keyword evidence="9" id="KW-0768">Sushi</keyword>
<dbReference type="InterPro" id="IPR050122">
    <property type="entry name" value="RTK"/>
</dbReference>
<gene>
    <name evidence="15" type="primary">LOC109481784</name>
</gene>
<dbReference type="SUPFAM" id="SSF56112">
    <property type="entry name" value="Protein kinase-like (PK-like)"/>
    <property type="match status" value="1"/>
</dbReference>
<evidence type="ECO:0000256" key="2">
    <source>
        <dbReference type="ARBA" id="ARBA00022679"/>
    </source>
</evidence>
<dbReference type="GO" id="GO:0007169">
    <property type="term" value="P:cell surface receptor protein tyrosine kinase signaling pathway"/>
    <property type="evidence" value="ECO:0007669"/>
    <property type="project" value="TreeGrafter"/>
</dbReference>
<dbReference type="AlphaFoldDB" id="A0A6P5ADT7"/>
<keyword evidence="14" id="KW-1185">Reference proteome</keyword>
<keyword evidence="6" id="KW-0829">Tyrosine-protein kinase</keyword>
<comment type="catalytic activity">
    <reaction evidence="8">
        <text>L-tyrosyl-[protein] + ATP = O-phospho-L-tyrosyl-[protein] + ADP + H(+)</text>
        <dbReference type="Rhea" id="RHEA:10596"/>
        <dbReference type="Rhea" id="RHEA-COMP:10136"/>
        <dbReference type="Rhea" id="RHEA-COMP:20101"/>
        <dbReference type="ChEBI" id="CHEBI:15378"/>
        <dbReference type="ChEBI" id="CHEBI:30616"/>
        <dbReference type="ChEBI" id="CHEBI:46858"/>
        <dbReference type="ChEBI" id="CHEBI:61978"/>
        <dbReference type="ChEBI" id="CHEBI:456216"/>
        <dbReference type="EC" id="2.7.10.1"/>
    </reaction>
</comment>
<evidence type="ECO:0000256" key="1">
    <source>
        <dbReference type="ARBA" id="ARBA00004479"/>
    </source>
</evidence>
<name>A0A6P5ADT7_BRABE</name>
<keyword evidence="4" id="KW-0418">Kinase</keyword>
<dbReference type="InterPro" id="IPR008266">
    <property type="entry name" value="Tyr_kinase_AS"/>
</dbReference>
<dbReference type="Pfam" id="PF00084">
    <property type="entry name" value="Sushi"/>
    <property type="match status" value="1"/>
</dbReference>
<dbReference type="GO" id="GO:0005524">
    <property type="term" value="F:ATP binding"/>
    <property type="evidence" value="ECO:0007669"/>
    <property type="project" value="UniProtKB-UniRule"/>
</dbReference>
<keyword evidence="7 9" id="KW-1015">Disulfide bond</keyword>
<dbReference type="GO" id="GO:0043235">
    <property type="term" value="C:receptor complex"/>
    <property type="evidence" value="ECO:0007669"/>
    <property type="project" value="TreeGrafter"/>
</dbReference>
<dbReference type="PROSITE" id="PS00107">
    <property type="entry name" value="PROTEIN_KINASE_ATP"/>
    <property type="match status" value="1"/>
</dbReference>
<comment type="caution">
    <text evidence="9">Lacks conserved residue(s) required for the propagation of feature annotation.</text>
</comment>
<keyword evidence="2" id="KW-0808">Transferase</keyword>
<dbReference type="SMART" id="SM00032">
    <property type="entry name" value="CCP"/>
    <property type="match status" value="1"/>
</dbReference>
<dbReference type="KEGG" id="bbel:109481784"/>
<evidence type="ECO:0000259" key="13">
    <source>
        <dbReference type="PROSITE" id="PS50923"/>
    </source>
</evidence>
<dbReference type="Gene3D" id="3.30.200.20">
    <property type="entry name" value="Phosphorylase Kinase, domain 1"/>
    <property type="match status" value="1"/>
</dbReference>
<dbReference type="CDD" id="cd00033">
    <property type="entry name" value="CCP"/>
    <property type="match status" value="1"/>
</dbReference>
<dbReference type="Gene3D" id="1.10.510.10">
    <property type="entry name" value="Transferase(Phosphotransferase) domain 1"/>
    <property type="match status" value="1"/>
</dbReference>
<dbReference type="PANTHER" id="PTHR24416">
    <property type="entry name" value="TYROSINE-PROTEIN KINASE RECEPTOR"/>
    <property type="match status" value="1"/>
</dbReference>
<feature type="disulfide bond" evidence="9">
    <location>
        <begin position="22"/>
        <end position="49"/>
    </location>
</feature>
<dbReference type="PROSITE" id="PS50923">
    <property type="entry name" value="SUSHI"/>
    <property type="match status" value="1"/>
</dbReference>
<evidence type="ECO:0000256" key="11">
    <source>
        <dbReference type="SAM" id="MobiDB-lite"/>
    </source>
</evidence>
<evidence type="ECO:0000256" key="5">
    <source>
        <dbReference type="ARBA" id="ARBA00022840"/>
    </source>
</evidence>
<dbReference type="PANTHER" id="PTHR24416:SF620">
    <property type="entry name" value="TYROSINE-PROTEIN KINASE RECEPTOR TORSO"/>
    <property type="match status" value="1"/>
</dbReference>
<comment type="subcellular location">
    <subcellularLocation>
        <location evidence="1">Membrane</location>
        <topology evidence="1">Single-pass type I membrane protein</topology>
    </subcellularLocation>
</comment>
<evidence type="ECO:0000256" key="7">
    <source>
        <dbReference type="ARBA" id="ARBA00023157"/>
    </source>
</evidence>
<keyword evidence="5 10" id="KW-0067">ATP-binding</keyword>
<dbReference type="Proteomes" id="UP000515135">
    <property type="component" value="Unplaced"/>
</dbReference>
<organism evidence="14 15">
    <name type="scientific">Branchiostoma belcheri</name>
    <name type="common">Amphioxus</name>
    <dbReference type="NCBI Taxonomy" id="7741"/>
    <lineage>
        <taxon>Eukaryota</taxon>
        <taxon>Metazoa</taxon>
        <taxon>Chordata</taxon>
        <taxon>Cephalochordata</taxon>
        <taxon>Leptocardii</taxon>
        <taxon>Amphioxiformes</taxon>
        <taxon>Branchiostomatidae</taxon>
        <taxon>Branchiostoma</taxon>
    </lineage>
</organism>
<proteinExistence type="predicted"/>
<dbReference type="GeneID" id="109481784"/>
<dbReference type="GO" id="GO:0004714">
    <property type="term" value="F:transmembrane receptor protein tyrosine kinase activity"/>
    <property type="evidence" value="ECO:0007669"/>
    <property type="project" value="UniProtKB-EC"/>
</dbReference>
<dbReference type="InterPro" id="IPR017441">
    <property type="entry name" value="Protein_kinase_ATP_BS"/>
</dbReference>
<dbReference type="RefSeq" id="XP_019639936.1">
    <property type="nucleotide sequence ID" value="XM_019784377.1"/>
</dbReference>
<dbReference type="Gene3D" id="2.10.70.10">
    <property type="entry name" value="Complement Module, domain 1"/>
    <property type="match status" value="1"/>
</dbReference>
<dbReference type="CDD" id="cd00192">
    <property type="entry name" value="PTKc"/>
    <property type="match status" value="1"/>
</dbReference>
<evidence type="ECO:0000256" key="8">
    <source>
        <dbReference type="ARBA" id="ARBA00051243"/>
    </source>
</evidence>
<evidence type="ECO:0000313" key="14">
    <source>
        <dbReference type="Proteomes" id="UP000515135"/>
    </source>
</evidence>
<sequence length="486" mass="54853">MAPSNGNISGGSSYEDVVTYYCDAGYKISGDEKRTCQSDQTWSGTQPTCAHAKLTDLRKPPPPPVPARPQFLEYEVNPTDLRLNEQIGRGAFGIAFLATLKRAVDGLLTEQTVVAKTVRENAREEEIQNFIQEVDTTITLRGHINLLGLVGCCTLSHPPYLVTEYMPYGDLKNFLLKCRKRLQDSMYDFDDMKIYQVARQIANGMTYISQAGYVHGDLAARNVLVGEDLVVKIADFGLTTDIYERGYQRQDAEQKIPVRWMAPERLMREGRYTNKSDVWSFGVVLYEIATLGNVPYPGRERTLLEELRTGYREPRPPGLKQELYDMMLRCWQWEEDDRPEFEELYDELDAVVELMAKDYVKPGSSSPVGGQNEAAEALETSYDVPKSGRMGMQLRVTADVYNSEDRDEADSLASSNAEFSSAPIEKDVDTDKYTHTAVNKCKATQQDTLSESEDQDQLQVEYSIPPGAVIMDTNDSSIDSEFMYIY</sequence>
<dbReference type="InterPro" id="IPR035976">
    <property type="entry name" value="Sushi/SCR/CCP_sf"/>
</dbReference>
<dbReference type="InterPro" id="IPR000719">
    <property type="entry name" value="Prot_kinase_dom"/>
</dbReference>
<dbReference type="InterPro" id="IPR001245">
    <property type="entry name" value="Ser-Thr/Tyr_kinase_cat_dom"/>
</dbReference>
<keyword evidence="3 10" id="KW-0547">Nucleotide-binding</keyword>
<evidence type="ECO:0000313" key="15">
    <source>
        <dbReference type="RefSeq" id="XP_019639936.1"/>
    </source>
</evidence>
<evidence type="ECO:0000256" key="3">
    <source>
        <dbReference type="ARBA" id="ARBA00022741"/>
    </source>
</evidence>
<feature type="domain" description="Protein kinase" evidence="12">
    <location>
        <begin position="81"/>
        <end position="352"/>
    </location>
</feature>
<dbReference type="PROSITE" id="PS50011">
    <property type="entry name" value="PROTEIN_KINASE_DOM"/>
    <property type="match status" value="1"/>
</dbReference>
<dbReference type="InterPro" id="IPR011009">
    <property type="entry name" value="Kinase-like_dom_sf"/>
</dbReference>
<evidence type="ECO:0000256" key="4">
    <source>
        <dbReference type="ARBA" id="ARBA00022777"/>
    </source>
</evidence>
<evidence type="ECO:0000256" key="6">
    <source>
        <dbReference type="ARBA" id="ARBA00023137"/>
    </source>
</evidence>
<feature type="domain" description="Sushi" evidence="13">
    <location>
        <begin position="1"/>
        <end position="51"/>
    </location>
</feature>
<dbReference type="FunFam" id="1.10.510.10:FF:000554">
    <property type="entry name" value="Predicted protein"/>
    <property type="match status" value="1"/>
</dbReference>
<reference evidence="15" key="1">
    <citation type="submission" date="2025-08" db="UniProtKB">
        <authorList>
            <consortium name="RefSeq"/>
        </authorList>
    </citation>
    <scope>IDENTIFICATION</scope>
    <source>
        <tissue evidence="15">Gonad</tissue>
    </source>
</reference>
<evidence type="ECO:0000256" key="9">
    <source>
        <dbReference type="PROSITE-ProRule" id="PRU00302"/>
    </source>
</evidence>
<dbReference type="OrthoDB" id="1668230at2759"/>
<dbReference type="GO" id="GO:0005886">
    <property type="term" value="C:plasma membrane"/>
    <property type="evidence" value="ECO:0007669"/>
    <property type="project" value="TreeGrafter"/>
</dbReference>
<protein>
    <submittedName>
        <fullName evidence="15">Tyrosine-protein kinase SRK3-like</fullName>
    </submittedName>
</protein>
<accession>A0A6P5ADT7</accession>
<dbReference type="SUPFAM" id="SSF57535">
    <property type="entry name" value="Complement control module/SCR domain"/>
    <property type="match status" value="1"/>
</dbReference>
<dbReference type="Pfam" id="PF07714">
    <property type="entry name" value="PK_Tyr_Ser-Thr"/>
    <property type="match status" value="1"/>
</dbReference>